<reference evidence="1" key="1">
    <citation type="submission" date="2022-08" db="UniProtKB">
        <authorList>
            <consortium name="EnsemblMetazoa"/>
        </authorList>
    </citation>
    <scope>IDENTIFICATION</scope>
    <source>
        <strain evidence="1">EBRO</strain>
    </source>
</reference>
<sequence>MLLLLLLLLLLPLLLPPWPVPFCATEPPPVSMGCGGADGFPPVVADAAVDVGGGCGGVGRSISSSSARSNLRFFGCWRGVALWLTAAGFSVTIVAVVVVVVVPAVAPPGPVVLTATTLPYHQNLLLLLLLKAPYAF</sequence>
<dbReference type="EnsemblMetazoa" id="AATE014312-RA">
    <property type="protein sequence ID" value="AATE014312-PA.1"/>
    <property type="gene ID" value="AATE014312"/>
</dbReference>
<dbReference type="AlphaFoldDB" id="A0A182JAA5"/>
<organism evidence="1">
    <name type="scientific">Anopheles atroparvus</name>
    <name type="common">European mosquito</name>
    <dbReference type="NCBI Taxonomy" id="41427"/>
    <lineage>
        <taxon>Eukaryota</taxon>
        <taxon>Metazoa</taxon>
        <taxon>Ecdysozoa</taxon>
        <taxon>Arthropoda</taxon>
        <taxon>Hexapoda</taxon>
        <taxon>Insecta</taxon>
        <taxon>Pterygota</taxon>
        <taxon>Neoptera</taxon>
        <taxon>Endopterygota</taxon>
        <taxon>Diptera</taxon>
        <taxon>Nematocera</taxon>
        <taxon>Culicoidea</taxon>
        <taxon>Culicidae</taxon>
        <taxon>Anophelinae</taxon>
        <taxon>Anopheles</taxon>
    </lineage>
</organism>
<proteinExistence type="predicted"/>
<protein>
    <submittedName>
        <fullName evidence="1">Uncharacterized protein</fullName>
    </submittedName>
</protein>
<evidence type="ECO:0000313" key="1">
    <source>
        <dbReference type="EnsemblMetazoa" id="AATE014312-PA.1"/>
    </source>
</evidence>
<name>A0A182JAA5_ANOAO</name>
<accession>A0A182JAA5</accession>
<dbReference type="VEuPathDB" id="VectorBase:AATE014312"/>